<keyword evidence="14" id="KW-0915">Sodium</keyword>
<keyword evidence="6" id="KW-0488">Methylation</keyword>
<dbReference type="InterPro" id="IPR004013">
    <property type="entry name" value="PHP_dom"/>
</dbReference>
<evidence type="ECO:0000256" key="19">
    <source>
        <dbReference type="ARBA" id="ARBA00044678"/>
    </source>
</evidence>
<dbReference type="InterPro" id="IPR047967">
    <property type="entry name" value="PolX_PHP"/>
</dbReference>
<reference evidence="25 26" key="1">
    <citation type="submission" date="2019-03" db="EMBL/GenBank/DDBJ databases">
        <title>Draft genome of Massilia hortus sp. nov., a novel bacterial species of the Oxalobacteraceae family.</title>
        <authorList>
            <person name="Peta V."/>
            <person name="Raths R."/>
            <person name="Bucking H."/>
        </authorList>
    </citation>
    <scope>NUCLEOTIDE SEQUENCE [LARGE SCALE GENOMIC DNA]</scope>
    <source>
        <strain evidence="25 26">ONC3</strain>
    </source>
</reference>
<sequence>MHIHNADVAAVFTEIADLLEIENQNPFRIRAYRNAARTVEMLAPSVQTLVEEGRDLSELPGIGADLAGRITEIVHGGTCELREQLRRELPPGIGSLLRVPGLGPKRVKLLFDERGIHTPEQLLRAAQEGQLQTIRGLGEKAEQRILEAVQAQLSKERRFSIAVAGQVVEALVAYLRQLAPVARVEPAGSYRRMRETVGDLDIVVASADGPAVTGHFIRYDAVARVLSHGPTRASVELHNGMQVDLRVVEEASFGAALNYFTGSKAHNIELRKLALKRGLKLNEYGMFAGEQPLAGETEEAVFAALGLPFIAPELRENRGEIEAARDGRLPHLVTLHDLKGDLHAHTTASDGRSSLRDMAQEARSHGMTYLGITDHSQQLTVASGLDAERLAQQIDEIDQLNAELDGITVLKGTEVDIRQDGTLDLPDSILQRLDYAIASVHTRFGLGSEAQTARIMRAMDNRYVRILGHPSGRLLFEREPYPVDMGRIIRHAKECGCALELDSQPGRLDLNDIYCMMAKDEGVLVSIDSDAHSVLDFDNLRWGIGQARRGWLEKKNVLNTKTLAQLKAHWKH</sequence>
<dbReference type="InterPro" id="IPR016195">
    <property type="entry name" value="Pol/histidinol_Pase-like"/>
</dbReference>
<evidence type="ECO:0000256" key="4">
    <source>
        <dbReference type="ARBA" id="ARBA00012720"/>
    </source>
</evidence>
<dbReference type="Pfam" id="PF02811">
    <property type="entry name" value="PHP"/>
    <property type="match status" value="1"/>
</dbReference>
<dbReference type="EC" id="4.2.99.18" evidence="4"/>
<evidence type="ECO:0000259" key="24">
    <source>
        <dbReference type="SMART" id="SM00483"/>
    </source>
</evidence>
<dbReference type="CDD" id="cd07436">
    <property type="entry name" value="PHP_PolX"/>
    <property type="match status" value="1"/>
</dbReference>
<evidence type="ECO:0000256" key="11">
    <source>
        <dbReference type="ARBA" id="ARBA00022763"/>
    </source>
</evidence>
<proteinExistence type="predicted"/>
<keyword evidence="26" id="KW-1185">Reference proteome</keyword>
<dbReference type="SUPFAM" id="SSF47781">
    <property type="entry name" value="RuvA domain 2-like"/>
    <property type="match status" value="1"/>
</dbReference>
<comment type="catalytic activity">
    <reaction evidence="18">
        <text>2'-deoxyribonucleotide-(2'-deoxyribose 5'-phosphate)-2'-deoxyribonucleotide-DNA = a 3'-end 2'-deoxyribonucleotide-(2,3-dehydro-2,3-deoxyribose 5'-phosphate)-DNA + a 5'-end 5'-phospho-2'-deoxyribonucleoside-DNA + H(+)</text>
        <dbReference type="Rhea" id="RHEA:66592"/>
        <dbReference type="Rhea" id="RHEA-COMP:13180"/>
        <dbReference type="Rhea" id="RHEA-COMP:16897"/>
        <dbReference type="Rhea" id="RHEA-COMP:17067"/>
        <dbReference type="ChEBI" id="CHEBI:15378"/>
        <dbReference type="ChEBI" id="CHEBI:136412"/>
        <dbReference type="ChEBI" id="CHEBI:157695"/>
        <dbReference type="ChEBI" id="CHEBI:167181"/>
        <dbReference type="EC" id="4.2.99.18"/>
    </reaction>
</comment>
<dbReference type="SMART" id="SM00278">
    <property type="entry name" value="HhH1"/>
    <property type="match status" value="3"/>
</dbReference>
<feature type="domain" description="Helix-hairpin-helix DNA-binding motif class 1" evidence="22">
    <location>
        <begin position="129"/>
        <end position="148"/>
    </location>
</feature>
<dbReference type="SUPFAM" id="SSF47802">
    <property type="entry name" value="DNA polymerase beta, N-terminal domain-like"/>
    <property type="match status" value="1"/>
</dbReference>
<dbReference type="Pfam" id="PF14791">
    <property type="entry name" value="DNA_pol_B_thumb"/>
    <property type="match status" value="1"/>
</dbReference>
<dbReference type="InterPro" id="IPR010994">
    <property type="entry name" value="RuvA_2-like"/>
</dbReference>
<evidence type="ECO:0000313" key="25">
    <source>
        <dbReference type="EMBL" id="TFW33579.1"/>
    </source>
</evidence>
<dbReference type="AlphaFoldDB" id="A0A4Y9T7V6"/>
<keyword evidence="9" id="KW-0548">Nucleotidyltransferase</keyword>
<evidence type="ECO:0000256" key="21">
    <source>
        <dbReference type="ARBA" id="ARBA00049244"/>
    </source>
</evidence>
<dbReference type="InterPro" id="IPR010996">
    <property type="entry name" value="HHH_MUS81"/>
</dbReference>
<organism evidence="25 26">
    <name type="scientific">Massilia horti</name>
    <dbReference type="NCBI Taxonomy" id="2562153"/>
    <lineage>
        <taxon>Bacteria</taxon>
        <taxon>Pseudomonadati</taxon>
        <taxon>Pseudomonadota</taxon>
        <taxon>Betaproteobacteria</taxon>
        <taxon>Burkholderiales</taxon>
        <taxon>Oxalobacteraceae</taxon>
        <taxon>Telluria group</taxon>
        <taxon>Massilia</taxon>
    </lineage>
</organism>
<dbReference type="GO" id="GO:0003677">
    <property type="term" value="F:DNA binding"/>
    <property type="evidence" value="ECO:0007669"/>
    <property type="project" value="InterPro"/>
</dbReference>
<dbReference type="InterPro" id="IPR022311">
    <property type="entry name" value="PolX-like"/>
</dbReference>
<evidence type="ECO:0000256" key="9">
    <source>
        <dbReference type="ARBA" id="ARBA00022695"/>
    </source>
</evidence>
<dbReference type="Gene3D" id="3.30.460.10">
    <property type="entry name" value="Beta Polymerase, domain 2"/>
    <property type="match status" value="1"/>
</dbReference>
<accession>A0A4Y9T7V6</accession>
<keyword evidence="8" id="KW-0808">Transferase</keyword>
<dbReference type="GO" id="GO:0004527">
    <property type="term" value="F:exonuclease activity"/>
    <property type="evidence" value="ECO:0007669"/>
    <property type="project" value="UniProtKB-KW"/>
</dbReference>
<dbReference type="InterPro" id="IPR050243">
    <property type="entry name" value="PHP_phosphatase"/>
</dbReference>
<dbReference type="SUPFAM" id="SSF89550">
    <property type="entry name" value="PHP domain-like"/>
    <property type="match status" value="1"/>
</dbReference>
<evidence type="ECO:0000256" key="20">
    <source>
        <dbReference type="ARBA" id="ARBA00045548"/>
    </source>
</evidence>
<feature type="domain" description="Helix-hairpin-helix DNA-binding motif class 1" evidence="22">
    <location>
        <begin position="54"/>
        <end position="73"/>
    </location>
</feature>
<dbReference type="InterPro" id="IPR029398">
    <property type="entry name" value="PolB_thumb"/>
</dbReference>
<evidence type="ECO:0000256" key="15">
    <source>
        <dbReference type="ARBA" id="ARBA00023204"/>
    </source>
</evidence>
<dbReference type="RefSeq" id="WP_135188878.1">
    <property type="nucleotide sequence ID" value="NZ_SPUM01000038.1"/>
</dbReference>
<evidence type="ECO:0000256" key="12">
    <source>
        <dbReference type="ARBA" id="ARBA00022843"/>
    </source>
</evidence>
<comment type="function">
    <text evidence="20">Repair polymerase that plays a key role in base-excision repair. During this process, the damaged base is excised by specific DNA glycosylases, the DNA backbone is nicked at the abasic site by an apurinic/apyrimidic (AP) endonuclease, and POLB removes 5'-deoxyribose-phosphate from the preincised AP site acting as a 5'-deoxyribose-phosphate lyase (5'-dRP lyase); through its DNA polymerase activity, it adds one nucleotide to the 3' end of the arising single-nucleotide gap. Conducts 'gap-filling' DNA synthesis in a stepwise distributive fashion rather than in a processive fashion as for other DNA polymerases. It is also able to cleave sugar-phosphate bonds 3' to an intact AP site, acting as an AP lyase.</text>
</comment>
<dbReference type="PIRSF" id="PIRSF005047">
    <property type="entry name" value="UCP005047_YshC"/>
    <property type="match status" value="1"/>
</dbReference>
<dbReference type="Pfam" id="PF14520">
    <property type="entry name" value="HHH_5"/>
    <property type="match status" value="1"/>
</dbReference>
<dbReference type="InterPro" id="IPR003141">
    <property type="entry name" value="Pol/His_phosphatase_N"/>
</dbReference>
<evidence type="ECO:0000256" key="17">
    <source>
        <dbReference type="ARBA" id="ARBA00035726"/>
    </source>
</evidence>
<name>A0A4Y9T7V6_9BURK</name>
<dbReference type="Gene3D" id="1.10.150.20">
    <property type="entry name" value="5' to 3' exonuclease, C-terminal subdomain"/>
    <property type="match status" value="1"/>
</dbReference>
<keyword evidence="15" id="KW-0234">DNA repair</keyword>
<evidence type="ECO:0000256" key="18">
    <source>
        <dbReference type="ARBA" id="ARBA00044632"/>
    </source>
</evidence>
<evidence type="ECO:0000256" key="14">
    <source>
        <dbReference type="ARBA" id="ARBA00023053"/>
    </source>
</evidence>
<dbReference type="PANTHER" id="PTHR36928:SF1">
    <property type="entry name" value="PHOSPHATASE YCDX-RELATED"/>
    <property type="match status" value="1"/>
</dbReference>
<keyword evidence="10" id="KW-0235">DNA replication</keyword>
<evidence type="ECO:0000259" key="23">
    <source>
        <dbReference type="SMART" id="SM00481"/>
    </source>
</evidence>
<dbReference type="PRINTS" id="PR00870">
    <property type="entry name" value="DNAPOLXBETA"/>
</dbReference>
<keyword evidence="12" id="KW-0832">Ubl conjugation</keyword>
<dbReference type="InterPro" id="IPR002054">
    <property type="entry name" value="DNA-dir_DNA_pol_X"/>
</dbReference>
<dbReference type="GO" id="GO:0042578">
    <property type="term" value="F:phosphoric ester hydrolase activity"/>
    <property type="evidence" value="ECO:0007669"/>
    <property type="project" value="TreeGrafter"/>
</dbReference>
<dbReference type="Gene3D" id="3.30.210.10">
    <property type="entry name" value="DNA polymerase, thumb domain"/>
    <property type="match status" value="1"/>
</dbReference>
<dbReference type="GO" id="GO:0008270">
    <property type="term" value="F:zinc ion binding"/>
    <property type="evidence" value="ECO:0007669"/>
    <property type="project" value="TreeGrafter"/>
</dbReference>
<dbReference type="EMBL" id="SPUM01000038">
    <property type="protein sequence ID" value="TFW33579.1"/>
    <property type="molecule type" value="Genomic_DNA"/>
</dbReference>
<evidence type="ECO:0000256" key="1">
    <source>
        <dbReference type="ARBA" id="ARBA00001946"/>
    </source>
</evidence>
<evidence type="ECO:0000313" key="26">
    <source>
        <dbReference type="Proteomes" id="UP000297258"/>
    </source>
</evidence>
<keyword evidence="25" id="KW-0540">Nuclease</keyword>
<dbReference type="GO" id="GO:0003887">
    <property type="term" value="F:DNA-directed DNA polymerase activity"/>
    <property type="evidence" value="ECO:0007669"/>
    <property type="project" value="UniProtKB-KW"/>
</dbReference>
<comment type="catalytic activity">
    <reaction evidence="19">
        <text>a 5'-end 2'-deoxyribose-2'-deoxyribonucleotide-DNA = (2E,4S)-4-hydroxypenten-2-al-5-phosphate + a 5'-end 5'-phospho-2'-deoxyribonucleoside-DNA + H(+)</text>
        <dbReference type="Rhea" id="RHEA:76255"/>
        <dbReference type="Rhea" id="RHEA-COMP:13180"/>
        <dbReference type="Rhea" id="RHEA-COMP:18657"/>
        <dbReference type="ChEBI" id="CHEBI:15378"/>
        <dbReference type="ChEBI" id="CHEBI:136412"/>
        <dbReference type="ChEBI" id="CHEBI:195194"/>
        <dbReference type="ChEBI" id="CHEBI:195195"/>
    </reaction>
</comment>
<feature type="domain" description="DNA-directed DNA polymerase X" evidence="24">
    <location>
        <begin position="3"/>
        <end position="316"/>
    </location>
</feature>
<dbReference type="Gene3D" id="1.10.150.110">
    <property type="entry name" value="DNA polymerase beta, N-terminal domain-like"/>
    <property type="match status" value="1"/>
</dbReference>
<evidence type="ECO:0000256" key="2">
    <source>
        <dbReference type="ARBA" id="ARBA00004496"/>
    </source>
</evidence>
<comment type="caution">
    <text evidence="25">The sequence shown here is derived from an EMBL/GenBank/DDBJ whole genome shotgun (WGS) entry which is preliminary data.</text>
</comment>
<dbReference type="OrthoDB" id="9808747at2"/>
<dbReference type="NCBIfam" id="NF006375">
    <property type="entry name" value="PRK08609.1"/>
    <property type="match status" value="1"/>
</dbReference>
<dbReference type="PANTHER" id="PTHR36928">
    <property type="entry name" value="PHOSPHATASE YCDX-RELATED"/>
    <property type="match status" value="1"/>
</dbReference>
<dbReference type="EC" id="2.7.7.7" evidence="3"/>
<dbReference type="InterPro" id="IPR037160">
    <property type="entry name" value="DNA_Pol_thumb_sf"/>
</dbReference>
<evidence type="ECO:0000256" key="13">
    <source>
        <dbReference type="ARBA" id="ARBA00022932"/>
    </source>
</evidence>
<evidence type="ECO:0000256" key="16">
    <source>
        <dbReference type="ARBA" id="ARBA00035717"/>
    </source>
</evidence>
<evidence type="ECO:0000256" key="6">
    <source>
        <dbReference type="ARBA" id="ARBA00022481"/>
    </source>
</evidence>
<keyword evidence="13" id="KW-0239">DNA-directed DNA polymerase</keyword>
<dbReference type="Gene3D" id="3.20.20.140">
    <property type="entry name" value="Metal-dependent hydrolases"/>
    <property type="match status" value="1"/>
</dbReference>
<keyword evidence="25" id="KW-0269">Exonuclease</keyword>
<dbReference type="InterPro" id="IPR002008">
    <property type="entry name" value="DNA_pol_X_beta-like"/>
</dbReference>
<evidence type="ECO:0000256" key="3">
    <source>
        <dbReference type="ARBA" id="ARBA00012417"/>
    </source>
</evidence>
<keyword evidence="25" id="KW-0378">Hydrolase</keyword>
<comment type="subcellular location">
    <subcellularLocation>
        <location evidence="2">Cytoplasm</location>
    </subcellularLocation>
</comment>
<dbReference type="InterPro" id="IPR027421">
    <property type="entry name" value="DNA_pol_lamdba_lyase_dom_sf"/>
</dbReference>
<dbReference type="Pfam" id="PF14716">
    <property type="entry name" value="HHH_8"/>
    <property type="match status" value="1"/>
</dbReference>
<comment type="cofactor">
    <cofactor evidence="1">
        <name>Mg(2+)</name>
        <dbReference type="ChEBI" id="CHEBI:18420"/>
    </cofactor>
</comment>
<evidence type="ECO:0000256" key="10">
    <source>
        <dbReference type="ARBA" id="ARBA00022705"/>
    </source>
</evidence>
<feature type="domain" description="Helix-hairpin-helix DNA-binding motif class 1" evidence="22">
    <location>
        <begin position="94"/>
        <end position="113"/>
    </location>
</feature>
<dbReference type="GO" id="GO:0140078">
    <property type="term" value="F:class I DNA-(apurinic or apyrimidinic site) endonuclease activity"/>
    <property type="evidence" value="ECO:0007669"/>
    <property type="project" value="UniProtKB-EC"/>
</dbReference>
<dbReference type="InterPro" id="IPR043519">
    <property type="entry name" value="NT_sf"/>
</dbReference>
<feature type="domain" description="Polymerase/histidinol phosphatase N-terminal" evidence="23">
    <location>
        <begin position="340"/>
        <end position="419"/>
    </location>
</feature>
<evidence type="ECO:0000256" key="7">
    <source>
        <dbReference type="ARBA" id="ARBA00022634"/>
    </source>
</evidence>
<evidence type="ECO:0000259" key="22">
    <source>
        <dbReference type="SMART" id="SM00278"/>
    </source>
</evidence>
<keyword evidence="11" id="KW-0227">DNA damage</keyword>
<dbReference type="InterPro" id="IPR003583">
    <property type="entry name" value="Hlx-hairpin-Hlx_DNA-bd_motif"/>
</dbReference>
<dbReference type="SMART" id="SM00483">
    <property type="entry name" value="POLXc"/>
    <property type="match status" value="1"/>
</dbReference>
<gene>
    <name evidence="25" type="primary">polX</name>
    <name evidence="25" type="ORF">E4O92_06165</name>
</gene>
<dbReference type="SMART" id="SM00481">
    <property type="entry name" value="POLIIIAc"/>
    <property type="match status" value="1"/>
</dbReference>
<dbReference type="Proteomes" id="UP000297258">
    <property type="component" value="Unassembled WGS sequence"/>
</dbReference>
<evidence type="ECO:0000256" key="5">
    <source>
        <dbReference type="ARBA" id="ARBA00020020"/>
    </source>
</evidence>
<dbReference type="CDD" id="cd00141">
    <property type="entry name" value="NT_POLXc"/>
    <property type="match status" value="1"/>
</dbReference>
<keyword evidence="7" id="KW-0237">DNA synthesis</keyword>
<dbReference type="SUPFAM" id="SSF81301">
    <property type="entry name" value="Nucleotidyltransferase"/>
    <property type="match status" value="1"/>
</dbReference>
<comment type="catalytic activity">
    <reaction evidence="21">
        <text>DNA(n) + a 2'-deoxyribonucleoside 5'-triphosphate = DNA(n+1) + diphosphate</text>
        <dbReference type="Rhea" id="RHEA:22508"/>
        <dbReference type="Rhea" id="RHEA-COMP:17339"/>
        <dbReference type="Rhea" id="RHEA-COMP:17340"/>
        <dbReference type="ChEBI" id="CHEBI:33019"/>
        <dbReference type="ChEBI" id="CHEBI:61560"/>
        <dbReference type="ChEBI" id="CHEBI:173112"/>
        <dbReference type="EC" id="2.7.7.7"/>
    </reaction>
</comment>
<dbReference type="GO" id="GO:0005829">
    <property type="term" value="C:cytosol"/>
    <property type="evidence" value="ECO:0007669"/>
    <property type="project" value="TreeGrafter"/>
</dbReference>
<dbReference type="GO" id="GO:0006281">
    <property type="term" value="P:DNA repair"/>
    <property type="evidence" value="ECO:0007669"/>
    <property type="project" value="UniProtKB-KW"/>
</dbReference>
<protein>
    <recommendedName>
        <fullName evidence="5">DNA polymerase beta</fullName>
        <ecNumber evidence="3">2.7.7.7</ecNumber>
        <ecNumber evidence="4">4.2.99.18</ecNumber>
    </recommendedName>
    <alternativeName>
        <fullName evidence="16">5'-deoxyribose-phosphate lyase</fullName>
    </alternativeName>
    <alternativeName>
        <fullName evidence="17">AP lyase</fullName>
    </alternativeName>
</protein>
<evidence type="ECO:0000256" key="8">
    <source>
        <dbReference type="ARBA" id="ARBA00022679"/>
    </source>
</evidence>